<keyword evidence="1" id="KW-0805">Transcription regulation</keyword>
<proteinExistence type="inferred from homology"/>
<reference evidence="3" key="1">
    <citation type="submission" date="2022-07" db="EMBL/GenBank/DDBJ databases">
        <title>Genome analysis of Parmales, a sister group of diatoms, reveals the evolutionary specialization of diatoms from phago-mixotrophs to photoautotrophs.</title>
        <authorList>
            <person name="Ban H."/>
            <person name="Sato S."/>
            <person name="Yoshikawa S."/>
            <person name="Kazumasa Y."/>
            <person name="Nakamura Y."/>
            <person name="Ichinomiya M."/>
            <person name="Saitoh K."/>
            <person name="Sato N."/>
            <person name="Blanc-Mathieu R."/>
            <person name="Endo H."/>
            <person name="Kuwata A."/>
            <person name="Ogata H."/>
        </authorList>
    </citation>
    <scope>NUCLEOTIDE SEQUENCE</scope>
</reference>
<dbReference type="GO" id="GO:0001671">
    <property type="term" value="F:ATPase activator activity"/>
    <property type="evidence" value="ECO:0007669"/>
    <property type="project" value="InterPro"/>
</dbReference>
<protein>
    <recommendedName>
        <fullName evidence="1">General transcription factor IIH subunit 4</fullName>
    </recommendedName>
</protein>
<keyword evidence="1" id="KW-0227">DNA damage</keyword>
<gene>
    <name evidence="3" type="ORF">TrRE_jg5708</name>
</gene>
<dbReference type="PANTHER" id="PTHR13152">
    <property type="entry name" value="TFIIH, POLYPEPTIDE 4"/>
    <property type="match status" value="1"/>
</dbReference>
<organism evidence="3 4">
    <name type="scientific">Triparma retinervis</name>
    <dbReference type="NCBI Taxonomy" id="2557542"/>
    <lineage>
        <taxon>Eukaryota</taxon>
        <taxon>Sar</taxon>
        <taxon>Stramenopiles</taxon>
        <taxon>Ochrophyta</taxon>
        <taxon>Bolidophyceae</taxon>
        <taxon>Parmales</taxon>
        <taxon>Triparmaceae</taxon>
        <taxon>Triparma</taxon>
    </lineage>
</organism>
<feature type="region of interest" description="Disordered" evidence="2">
    <location>
        <begin position="20"/>
        <end position="55"/>
    </location>
</feature>
<dbReference type="GO" id="GO:0006289">
    <property type="term" value="P:nucleotide-excision repair"/>
    <property type="evidence" value="ECO:0007669"/>
    <property type="project" value="InterPro"/>
</dbReference>
<comment type="subcellular location">
    <subcellularLocation>
        <location evidence="1">Nucleus</location>
    </subcellularLocation>
</comment>
<dbReference type="PANTHER" id="PTHR13152:SF0">
    <property type="entry name" value="GENERAL TRANSCRIPTION FACTOR IIH SUBUNIT 4"/>
    <property type="match status" value="1"/>
</dbReference>
<comment type="similarity">
    <text evidence="1">Belongs to the TFB2 family.</text>
</comment>
<dbReference type="GO" id="GO:0005675">
    <property type="term" value="C:transcription factor TFIIH holo complex"/>
    <property type="evidence" value="ECO:0007669"/>
    <property type="project" value="TreeGrafter"/>
</dbReference>
<sequence length="357" mass="38387">MEEVDVGKMRRLGILEVREGGGRGGIRHNEGDEKNGGVKKEGGGEMNDQGTNEEGKKRERIYALCPAYYHRLRISLSLPDPHPMPYTGPPLPSVSPSTLDEYQSTTFNAILNYMVGDTSVDLDADLVNFLVTKGLMTVDGSGNGSISGAGYEFMLLGERGRIWGLCREYLLGLTGPSLCTAVLMLASMATARKGRGCGIDKIPRDALQHMPVFKRLGMVYFNKGERVWYPTGAATEMGGGEGDVKVDAAAALNLPDPLGSSHLAIIVQTNFSVVAYTTTALHVKMMSLFVDPASFLFLPNMVMGSITRESVKDAMAKGIKASQIVGFLKGNMHPCLRGESFPVPENRGGGGGENAYK</sequence>
<comment type="function">
    <text evidence="1">Component of the general transcription and DNA repair factor IIH (TFIIH) core complex which is involved in general and transcription-coupled nucleotide excision repair (NER) of damaged DNA.</text>
</comment>
<dbReference type="GO" id="GO:0000439">
    <property type="term" value="C:transcription factor TFIIH core complex"/>
    <property type="evidence" value="ECO:0007669"/>
    <property type="project" value="InterPro"/>
</dbReference>
<dbReference type="GO" id="GO:0003690">
    <property type="term" value="F:double-stranded DNA binding"/>
    <property type="evidence" value="ECO:0007669"/>
    <property type="project" value="TreeGrafter"/>
</dbReference>
<feature type="compositionally biased region" description="Basic and acidic residues" evidence="2">
    <location>
        <begin position="20"/>
        <end position="43"/>
    </location>
</feature>
<dbReference type="InterPro" id="IPR004598">
    <property type="entry name" value="TFIIH_p52/Tfb2"/>
</dbReference>
<evidence type="ECO:0000256" key="2">
    <source>
        <dbReference type="SAM" id="MobiDB-lite"/>
    </source>
</evidence>
<dbReference type="AlphaFoldDB" id="A0A9W6ZCN6"/>
<dbReference type="Proteomes" id="UP001165082">
    <property type="component" value="Unassembled WGS sequence"/>
</dbReference>
<evidence type="ECO:0000313" key="3">
    <source>
        <dbReference type="EMBL" id="GMH51987.1"/>
    </source>
</evidence>
<keyword evidence="1" id="KW-0234">DNA repair</keyword>
<accession>A0A9W6ZCN6</accession>
<keyword evidence="1" id="KW-0539">Nucleus</keyword>
<evidence type="ECO:0000256" key="1">
    <source>
        <dbReference type="RuleBase" id="RU364024"/>
    </source>
</evidence>
<keyword evidence="1" id="KW-0804">Transcription</keyword>
<comment type="caution">
    <text evidence="3">The sequence shown here is derived from an EMBL/GenBank/DDBJ whole genome shotgun (WGS) entry which is preliminary data.</text>
</comment>
<evidence type="ECO:0000313" key="4">
    <source>
        <dbReference type="Proteomes" id="UP001165082"/>
    </source>
</evidence>
<dbReference type="Pfam" id="PF03849">
    <property type="entry name" value="Tfb2"/>
    <property type="match status" value="1"/>
</dbReference>
<dbReference type="OrthoDB" id="364513at2759"/>
<dbReference type="EMBL" id="BRXZ01003299">
    <property type="protein sequence ID" value="GMH51987.1"/>
    <property type="molecule type" value="Genomic_DNA"/>
</dbReference>
<keyword evidence="4" id="KW-1185">Reference proteome</keyword>
<name>A0A9W6ZCN6_9STRA</name>